<evidence type="ECO:0000256" key="1">
    <source>
        <dbReference type="ARBA" id="ARBA00004651"/>
    </source>
</evidence>
<dbReference type="InterPro" id="IPR004869">
    <property type="entry name" value="MMPL_dom"/>
</dbReference>
<feature type="transmembrane region" description="Helical" evidence="8">
    <location>
        <begin position="835"/>
        <end position="854"/>
    </location>
</feature>
<dbReference type="NCBIfam" id="TIGR00833">
    <property type="entry name" value="actII"/>
    <property type="match status" value="1"/>
</dbReference>
<feature type="domain" description="Membrane transport protein MMPL" evidence="9">
    <location>
        <begin position="621"/>
        <end position="948"/>
    </location>
</feature>
<dbReference type="GO" id="GO:0005886">
    <property type="term" value="C:plasma membrane"/>
    <property type="evidence" value="ECO:0007669"/>
    <property type="project" value="UniProtKB-SubCell"/>
</dbReference>
<comment type="similarity">
    <text evidence="2">Belongs to the resistance-nodulation-cell division (RND) (TC 2.A.6) family. MmpL subfamily.</text>
</comment>
<feature type="transmembrane region" description="Helical" evidence="8">
    <location>
        <begin position="874"/>
        <end position="898"/>
    </location>
</feature>
<feature type="transmembrane region" description="Helical" evidence="8">
    <location>
        <begin position="919"/>
        <end position="939"/>
    </location>
</feature>
<feature type="transmembrane region" description="Helical" evidence="8">
    <location>
        <begin position="262"/>
        <end position="281"/>
    </location>
</feature>
<evidence type="ECO:0000256" key="4">
    <source>
        <dbReference type="ARBA" id="ARBA00022692"/>
    </source>
</evidence>
<dbReference type="Pfam" id="PF03176">
    <property type="entry name" value="MMPL"/>
    <property type="match status" value="2"/>
</dbReference>
<dbReference type="FunFam" id="1.20.1640.10:FF:000020">
    <property type="entry name" value="Transmembrane transport protein MmpL10"/>
    <property type="match status" value="1"/>
</dbReference>
<evidence type="ECO:0000256" key="6">
    <source>
        <dbReference type="ARBA" id="ARBA00023136"/>
    </source>
</evidence>
<dbReference type="EMBL" id="AP018164">
    <property type="protein sequence ID" value="BAX90835.1"/>
    <property type="molecule type" value="Genomic_DNA"/>
</dbReference>
<feature type="transmembrane region" description="Helical" evidence="8">
    <location>
        <begin position="301"/>
        <end position="322"/>
    </location>
</feature>
<feature type="region of interest" description="Disordered" evidence="7">
    <location>
        <begin position="968"/>
        <end position="991"/>
    </location>
</feature>
<keyword evidence="5 8" id="KW-1133">Transmembrane helix</keyword>
<proteinExistence type="inferred from homology"/>
<dbReference type="RefSeq" id="WP_096437070.1">
    <property type="nucleotide sequence ID" value="NZ_AP018164.1"/>
</dbReference>
<name>A0A1Z4ECZ4_9MYCO</name>
<dbReference type="Proteomes" id="UP000217736">
    <property type="component" value="Chromosome"/>
</dbReference>
<evidence type="ECO:0000256" key="3">
    <source>
        <dbReference type="ARBA" id="ARBA00022475"/>
    </source>
</evidence>
<evidence type="ECO:0000256" key="7">
    <source>
        <dbReference type="SAM" id="MobiDB-lite"/>
    </source>
</evidence>
<evidence type="ECO:0000256" key="5">
    <source>
        <dbReference type="ARBA" id="ARBA00022989"/>
    </source>
</evidence>
<evidence type="ECO:0000256" key="2">
    <source>
        <dbReference type="ARBA" id="ARBA00010157"/>
    </source>
</evidence>
<dbReference type="AlphaFoldDB" id="A0A1Z4ECZ4"/>
<evidence type="ECO:0000256" key="8">
    <source>
        <dbReference type="SAM" id="Phobius"/>
    </source>
</evidence>
<keyword evidence="11" id="KW-1185">Reference proteome</keyword>
<dbReference type="InterPro" id="IPR004707">
    <property type="entry name" value="MmpL_fam"/>
</dbReference>
<dbReference type="Gene3D" id="1.20.1640.10">
    <property type="entry name" value="Multidrug efflux transporter AcrB transmembrane domain"/>
    <property type="match status" value="2"/>
</dbReference>
<accession>A0A1Z4ECZ4</accession>
<feature type="transmembrane region" description="Helical" evidence="8">
    <location>
        <begin position="203"/>
        <end position="222"/>
    </location>
</feature>
<feature type="domain" description="Membrane transport protein MMPL" evidence="9">
    <location>
        <begin position="63"/>
        <end position="393"/>
    </location>
</feature>
<feature type="transmembrane region" description="Helical" evidence="8">
    <location>
        <begin position="334"/>
        <end position="359"/>
    </location>
</feature>
<feature type="transmembrane region" description="Helical" evidence="8">
    <location>
        <begin position="27"/>
        <end position="49"/>
    </location>
</feature>
<keyword evidence="6 8" id="KW-0472">Membrane</keyword>
<feature type="transmembrane region" description="Helical" evidence="8">
    <location>
        <begin position="800"/>
        <end position="823"/>
    </location>
</feature>
<feature type="transmembrane region" description="Helical" evidence="8">
    <location>
        <begin position="389"/>
        <end position="408"/>
    </location>
</feature>
<protein>
    <submittedName>
        <fullName evidence="10">Membrane protein</fullName>
    </submittedName>
</protein>
<evidence type="ECO:0000313" key="11">
    <source>
        <dbReference type="Proteomes" id="UP000217736"/>
    </source>
</evidence>
<dbReference type="FunFam" id="1.20.1640.10:FF:000018">
    <property type="entry name" value="Transmembrane transport protein MmpL10"/>
    <property type="match status" value="1"/>
</dbReference>
<feature type="transmembrane region" description="Helical" evidence="8">
    <location>
        <begin position="228"/>
        <end position="250"/>
    </location>
</feature>
<organism evidence="10 11">
    <name type="scientific">Mycobacterium shigaense</name>
    <dbReference type="NCBI Taxonomy" id="722731"/>
    <lineage>
        <taxon>Bacteria</taxon>
        <taxon>Bacillati</taxon>
        <taxon>Actinomycetota</taxon>
        <taxon>Actinomycetes</taxon>
        <taxon>Mycobacteriales</taxon>
        <taxon>Mycobacteriaceae</taxon>
        <taxon>Mycobacterium</taxon>
        <taxon>Mycobacterium simiae complex</taxon>
    </lineage>
</organism>
<dbReference type="InterPro" id="IPR050545">
    <property type="entry name" value="Mycobact_MmpL"/>
</dbReference>
<dbReference type="PANTHER" id="PTHR33406:SF6">
    <property type="entry name" value="MEMBRANE PROTEIN YDGH-RELATED"/>
    <property type="match status" value="1"/>
</dbReference>
<keyword evidence="4 8" id="KW-0812">Transmembrane</keyword>
<keyword evidence="3" id="KW-1003">Cell membrane</keyword>
<gene>
    <name evidence="10" type="ORF">MSG_00671</name>
</gene>
<reference evidence="11" key="1">
    <citation type="submission" date="2017-06" db="EMBL/GenBank/DDBJ databases">
        <title>Complete Genome Sequence of Mycobacterium shigaense.</title>
        <authorList>
            <person name="Fukano H."/>
            <person name="Yoshida M."/>
            <person name="Kazumi Y."/>
            <person name="Ogura Y."/>
            <person name="Mitarai S."/>
            <person name="Hayashi T."/>
            <person name="Hoshino Y."/>
        </authorList>
    </citation>
    <scope>NUCLEOTIDE SEQUENCE [LARGE SCALE GENOMIC DNA]</scope>
    <source>
        <strain evidence="11">UN-152</strain>
    </source>
</reference>
<dbReference type="SUPFAM" id="SSF82866">
    <property type="entry name" value="Multidrug efflux transporter AcrB transmembrane domain"/>
    <property type="match status" value="2"/>
</dbReference>
<dbReference type="PANTHER" id="PTHR33406">
    <property type="entry name" value="MEMBRANE PROTEIN MJ1562-RELATED"/>
    <property type="match status" value="1"/>
</dbReference>
<evidence type="ECO:0000259" key="9">
    <source>
        <dbReference type="Pfam" id="PF03176"/>
    </source>
</evidence>
<sequence>MSNNGDVHPHKNDAVGLPHMPFFARTVYRFAPLIVLGWVGLVVVLSMFVPDLETVGKQHTVPMSPKEAASMKATQRVGKVFNEFDSDSAIMIVLEGDKPLGDDAHHYYDGLVKKLEADTKHVEHVQDFWGDPLTAAGSQSTDGKAAYVQVYLQGNQGETRANESVRAVRKLVEDDPAPPGIHAYVTGAAALTADQSAAGDKGVILVTLLTFVVIIFMLLWVYRSIVTVFSTLIMVVLELFAARQVVAFLAHNNIIGLSTFAVNLLVLMVIAASTDYAIFVLGRYQEARSLGEDREQAFYTMFHGTAHVVLGSGLTIAGAMYCLSFTRLPYFQSLGVPCAVGTLVAVMAALTLGPALLAVGSRSRFHLFDPKRKMRTRGWRRVGTAIVRWPGPILAVSIGIALIGLLALPGYRTNYDNRQYLPPSTKAVVGYEAAERHFSNARMNPELLMIETDHDMRNPANMLVLDRIARFVFHIPGVARVQTITRPLGAPIEHTSIPFQISMQNTTQVENQEYMKKRMADMLTQADAMQQSIDTMQRMYEITSKMAAVTHHMDGLTHEMLDVTSNMRDEIANFDDFFRPIRSYFYWEKHCFDVPVCWSLRSILDALDGLDQIVEKFKFLSDDLAQMDALLPQMLAQMPPMIATMTTMKQMMLTMHSSMNSMYDQMDVMSQNSTAMGQAYDAAKNDDSFYIPPEVFDNPDFKRGLKMFLSPDGHAARFIISHDVPPATPEGISHVDPIKSAAKEAIKGTPLEGSKIWLGGTAAVYKDMRDGSKYDLMIAGISAASLILIIMLIITRSLVAAITIVGTVLLSLGASFGLSVLVWQDILGIELHWMVLAMSVILLLAVGSDYNLLLVSRFKEEIHAGIKTGIIRSMAGTGAVVTSAGLVFAATMGTFAISPLRVMGQVGTTIALGLLFDTLIVRSFMMPSVAALMGRWFWWPQRVRNRPASEMLRPYGSRSAVRAYMLPPEPRPPRSAHSADTDRFPVGAPHY</sequence>
<comment type="subcellular location">
    <subcellularLocation>
        <location evidence="1">Cell membrane</location>
        <topology evidence="1">Multi-pass membrane protein</topology>
    </subcellularLocation>
</comment>
<feature type="transmembrane region" description="Helical" evidence="8">
    <location>
        <begin position="776"/>
        <end position="794"/>
    </location>
</feature>
<evidence type="ECO:0000313" key="10">
    <source>
        <dbReference type="EMBL" id="BAX90835.1"/>
    </source>
</evidence>
<dbReference type="KEGG" id="mshg:MSG_00671"/>